<organism evidence="1 2">
    <name type="scientific">Entomophthora muscae</name>
    <dbReference type="NCBI Taxonomy" id="34485"/>
    <lineage>
        <taxon>Eukaryota</taxon>
        <taxon>Fungi</taxon>
        <taxon>Fungi incertae sedis</taxon>
        <taxon>Zoopagomycota</taxon>
        <taxon>Entomophthoromycotina</taxon>
        <taxon>Entomophthoromycetes</taxon>
        <taxon>Entomophthorales</taxon>
        <taxon>Entomophthoraceae</taxon>
        <taxon>Entomophthora</taxon>
    </lineage>
</organism>
<accession>A0ACC2UD31</accession>
<sequence length="1088" mass="124185">MSGLSEVATYLYSGGDPELKPEYDYTLFLPFLVYRDGDFKKLASFDKSGEINLAKDILTLDLEAVKFRAEVLNKSRLEAKQNCYQNCMHYLKSELFNKAGLIYEMYLTINRSILKDSTIKEAFVLVTSTSESEKELRYIIHLIMFHDQAMETLSNLIRLLLVGQPPMELAMSFIASTLFDFEHVLSMLLRSYRAQPKLQPYISGWILAILSTFPHLSETIGFHLSGWKVSPGVIRAIPFSSISFQLAFLSSLLNSHTHNLMISQAETKPDVGQVSLVGSIDWVKDGGVDTNCMAIYFQKLLEDFLRSTAFEIPQLCAFLRVMTSFKLIYCMKVGTLPLSKVFSMLKPYLPNDDAPKSLLDLCLCFVLVAGQEFLMDKTASRDALGEMMEGLFNFHFEAIVHIVTAVRSNNLEAVASYYASVLGFQLYFDTQLISRLKGLFSFAIFDAQTLADRICSVTSVDYSSKKVSLSQANQKISYLLGCGIKMIRDKGYIEHRIDLQSWVCSLLANLTTLPIHPYLPALIKEYVACVTQDTQIAKIQESILNQQLHPKNEDWSWQAGPKEIMFLYYALLYNERLAELWASSPDLVSQLRYSDGFYDEIPVKQIMLFVEENHLGPGMDGFRAEFSGLVRSTFAHFFGVTATLFVNRHPVIHTPDPKYPTWHELKGLGCLRSSKTLQEALHCAFQGAAENPRDLQLILEFLKAQPSHTLLSCADKLICQGIPTMLYQTSSHGILDAYFEIWNLINNLAPEKLWSLTVNSARFLPTDAPKLCLRNCRLQDLLEDPLLLSRINANFFRIPQLFQIFLTMMDSVSNASRSRFHRIFRYRTPKQKSLFGMEEVRAMIYLQDTAVIQMLFELCLQENHAENPENIHAIRRMAFNFIHLQFVETSHYIKLVHFQTYSHDLIPLAVENIPSLHFLTESLNELLVHPDPSVHWFALVLASHVVAKYPTSKNLSIVEGDVMNSIKQQLGRMNLISDVPEPELWEAKLIEMGAKQKDVMDQEMLKVKWAHENLSYDQIGDVIFRISTAFPLVSNKFLSWIERKIQVFASHIFRPTRLMELRPIKGQTGSLVAERRRSFKQTTEACPS</sequence>
<name>A0ACC2UD31_9FUNG</name>
<protein>
    <submittedName>
        <fullName evidence="1">Integrator complex subunit 2</fullName>
    </submittedName>
</protein>
<keyword evidence="2" id="KW-1185">Reference proteome</keyword>
<dbReference type="EMBL" id="QTSX02000856">
    <property type="protein sequence ID" value="KAJ9084317.1"/>
    <property type="molecule type" value="Genomic_DNA"/>
</dbReference>
<proteinExistence type="predicted"/>
<evidence type="ECO:0000313" key="2">
    <source>
        <dbReference type="Proteomes" id="UP001165960"/>
    </source>
</evidence>
<evidence type="ECO:0000313" key="1">
    <source>
        <dbReference type="EMBL" id="KAJ9084317.1"/>
    </source>
</evidence>
<reference evidence="1" key="1">
    <citation type="submission" date="2022-04" db="EMBL/GenBank/DDBJ databases">
        <title>Genome of the entomopathogenic fungus Entomophthora muscae.</title>
        <authorList>
            <person name="Elya C."/>
            <person name="Lovett B.R."/>
            <person name="Lee E."/>
            <person name="Macias A.M."/>
            <person name="Hajek A.E."/>
            <person name="De Bivort B.L."/>
            <person name="Kasson M.T."/>
            <person name="De Fine Licht H.H."/>
            <person name="Stajich J.E."/>
        </authorList>
    </citation>
    <scope>NUCLEOTIDE SEQUENCE</scope>
    <source>
        <strain evidence="1">Berkeley</strain>
    </source>
</reference>
<gene>
    <name evidence="1" type="primary">INTS2_1</name>
    <name evidence="1" type="ORF">DSO57_1025705</name>
</gene>
<dbReference type="Proteomes" id="UP001165960">
    <property type="component" value="Unassembled WGS sequence"/>
</dbReference>
<comment type="caution">
    <text evidence="1">The sequence shown here is derived from an EMBL/GenBank/DDBJ whole genome shotgun (WGS) entry which is preliminary data.</text>
</comment>